<comment type="pathway">
    <text evidence="5">Cofactor biosynthesis; adenosylcobalamin biosynthesis; cob(II)yrinate a,c-diamide from sirohydrochlorin (anaerobic route): step 6/10.</text>
</comment>
<evidence type="ECO:0000256" key="4">
    <source>
        <dbReference type="ARBA" id="ARBA00022691"/>
    </source>
</evidence>
<dbReference type="PANTHER" id="PTHR35863:SF1">
    <property type="entry name" value="COBALT-PRECORRIN-5B C(1)-METHYLTRANSFERASE"/>
    <property type="match status" value="1"/>
</dbReference>
<dbReference type="GO" id="GO:0019251">
    <property type="term" value="P:anaerobic cobalamin biosynthetic process"/>
    <property type="evidence" value="ECO:0007669"/>
    <property type="project" value="UniProtKB-UniRule"/>
</dbReference>
<dbReference type="EC" id="2.1.1.195" evidence="5"/>
<dbReference type="HAMAP" id="MF_00787">
    <property type="entry name" value="CbiD"/>
    <property type="match status" value="1"/>
</dbReference>
<dbReference type="GO" id="GO:0008168">
    <property type="term" value="F:methyltransferase activity"/>
    <property type="evidence" value="ECO:0007669"/>
    <property type="project" value="UniProtKB-UniRule"/>
</dbReference>
<dbReference type="GO" id="GO:0032259">
    <property type="term" value="P:methylation"/>
    <property type="evidence" value="ECO:0007669"/>
    <property type="project" value="UniProtKB-KW"/>
</dbReference>
<dbReference type="AlphaFoldDB" id="A0A840RQ78"/>
<dbReference type="InterPro" id="IPR002748">
    <property type="entry name" value="CbiD"/>
</dbReference>
<reference evidence="6 7" key="1">
    <citation type="submission" date="2020-08" db="EMBL/GenBank/DDBJ databases">
        <title>Genomic Encyclopedia of Type Strains, Phase IV (KMG-IV): sequencing the most valuable type-strain genomes for metagenomic binning, comparative biology and taxonomic classification.</title>
        <authorList>
            <person name="Goeker M."/>
        </authorList>
    </citation>
    <scope>NUCLEOTIDE SEQUENCE [LARGE SCALE GENOMIC DNA]</scope>
    <source>
        <strain evidence="6 7">DSM 23240</strain>
    </source>
</reference>
<evidence type="ECO:0000256" key="1">
    <source>
        <dbReference type="ARBA" id="ARBA00022573"/>
    </source>
</evidence>
<dbReference type="Proteomes" id="UP000571084">
    <property type="component" value="Unassembled WGS sequence"/>
</dbReference>
<accession>A0A840RQ78</accession>
<comment type="caution">
    <text evidence="6">The sequence shown here is derived from an EMBL/GenBank/DDBJ whole genome shotgun (WGS) entry which is preliminary data.</text>
</comment>
<name>A0A840RQ78_9BURK</name>
<keyword evidence="4 5" id="KW-0949">S-adenosyl-L-methionine</keyword>
<sequence>MCPSDAQPAHQRAEFDLDVLAPNGLRRGRTTGSCATAAVTAALRLLLHGEEVAEVEVLLPDSLHFLRVPIMRVFKMDAMAQGLVRAEVLKDGGDDPDSTHGATIFAEVRRNATGEVRFIAGAGVGTATLPGLRVAVGEPAINPVPRAMMRQAVALQLYGADLNSGAGGFDLTIGCENGHQIARKTFNPRLGIVGGISILGTSGIVEPMSLATWIASVEVYVRVALAGGADSVAFLPGKIGRDFAKDVLGLPEKRAVQIANFLGDSLDFTQTALAEEGRRLPVLWLAGHPGKLAKVLDGVWDTHSSKSNMAMGVVARIAAERGYPAALVEELANANTVEAAMERLKMEGDPARAQALWMDIEQRIGACVHGRVPAVDRVEVRLFDLHGNRLGA</sequence>
<dbReference type="SUPFAM" id="SSF111342">
    <property type="entry name" value="CbiD-like"/>
    <property type="match status" value="1"/>
</dbReference>
<evidence type="ECO:0000313" key="7">
    <source>
        <dbReference type="Proteomes" id="UP000571084"/>
    </source>
</evidence>
<evidence type="ECO:0000256" key="5">
    <source>
        <dbReference type="HAMAP-Rule" id="MF_00787"/>
    </source>
</evidence>
<dbReference type="InterPro" id="IPR036074">
    <property type="entry name" value="CbiD_sf"/>
</dbReference>
<keyword evidence="7" id="KW-1185">Reference proteome</keyword>
<dbReference type="RefSeq" id="WP_168056259.1">
    <property type="nucleotide sequence ID" value="NZ_JAAOZT010000009.1"/>
</dbReference>
<keyword evidence="1 5" id="KW-0169">Cobalamin biosynthesis</keyword>
<gene>
    <name evidence="5" type="primary">cbiD</name>
    <name evidence="6" type="ORF">HNR39_001737</name>
</gene>
<comment type="function">
    <text evidence="5">Catalyzes the methylation of C-1 in cobalt-precorrin-5B to form cobalt-precorrin-6A.</text>
</comment>
<dbReference type="EMBL" id="JACHHQ010000003">
    <property type="protein sequence ID" value="MBB5199905.1"/>
    <property type="molecule type" value="Genomic_DNA"/>
</dbReference>
<evidence type="ECO:0000256" key="2">
    <source>
        <dbReference type="ARBA" id="ARBA00022603"/>
    </source>
</evidence>
<dbReference type="PANTHER" id="PTHR35863">
    <property type="entry name" value="COBALT-PRECORRIN-5B C(1)-METHYLTRANSFERASE"/>
    <property type="match status" value="1"/>
</dbReference>
<comment type="catalytic activity">
    <reaction evidence="5">
        <text>Co-precorrin-5B + S-adenosyl-L-methionine = Co-precorrin-6A + S-adenosyl-L-homocysteine</text>
        <dbReference type="Rhea" id="RHEA:26285"/>
        <dbReference type="ChEBI" id="CHEBI:57856"/>
        <dbReference type="ChEBI" id="CHEBI:59789"/>
        <dbReference type="ChEBI" id="CHEBI:60063"/>
        <dbReference type="ChEBI" id="CHEBI:60064"/>
        <dbReference type="EC" id="2.1.1.195"/>
    </reaction>
</comment>
<dbReference type="NCBIfam" id="TIGR00312">
    <property type="entry name" value="cbiD"/>
    <property type="match status" value="1"/>
</dbReference>
<dbReference type="Gene3D" id="3.30.2110.10">
    <property type="entry name" value="CbiD-like"/>
    <property type="match status" value="1"/>
</dbReference>
<dbReference type="Pfam" id="PF01888">
    <property type="entry name" value="CbiD"/>
    <property type="match status" value="1"/>
</dbReference>
<evidence type="ECO:0000256" key="3">
    <source>
        <dbReference type="ARBA" id="ARBA00022679"/>
    </source>
</evidence>
<keyword evidence="3 5" id="KW-0808">Transferase</keyword>
<keyword evidence="2 5" id="KW-0489">Methyltransferase</keyword>
<comment type="similarity">
    <text evidence="5">Belongs to the CbiD family.</text>
</comment>
<organism evidence="6 7">
    <name type="scientific">Glaciimonas immobilis</name>
    <dbReference type="NCBI Taxonomy" id="728004"/>
    <lineage>
        <taxon>Bacteria</taxon>
        <taxon>Pseudomonadati</taxon>
        <taxon>Pseudomonadota</taxon>
        <taxon>Betaproteobacteria</taxon>
        <taxon>Burkholderiales</taxon>
        <taxon>Oxalobacteraceae</taxon>
        <taxon>Glaciimonas</taxon>
    </lineage>
</organism>
<protein>
    <recommendedName>
        <fullName evidence="5">Cobalt-precorrin-5B C(1)-methyltransferase</fullName>
        <ecNumber evidence="5">2.1.1.195</ecNumber>
    </recommendedName>
    <alternativeName>
        <fullName evidence="5">Cobalt-precorrin-6A synthase</fullName>
    </alternativeName>
</protein>
<proteinExistence type="inferred from homology"/>
<dbReference type="UniPathway" id="UPA00148">
    <property type="reaction ID" value="UER00227"/>
</dbReference>
<dbReference type="PIRSF" id="PIRSF026782">
    <property type="entry name" value="CbiD"/>
    <property type="match status" value="1"/>
</dbReference>
<evidence type="ECO:0000313" key="6">
    <source>
        <dbReference type="EMBL" id="MBB5199905.1"/>
    </source>
</evidence>